<evidence type="ECO:0000313" key="1">
    <source>
        <dbReference type="EMBL" id="ACR69755.1"/>
    </source>
</evidence>
<evidence type="ECO:0000313" key="2">
    <source>
        <dbReference type="Proteomes" id="UP000001485"/>
    </source>
</evidence>
<name>C5BG32_EDWI9</name>
<sequence length="37" mass="4458">MQLKTSVISFQKVKTESQTNKKQLISIKNNYHPYIYR</sequence>
<proteinExistence type="predicted"/>
<reference evidence="2" key="1">
    <citation type="submission" date="2009-03" db="EMBL/GenBank/DDBJ databases">
        <title>Complete genome sequence of Edwardsiella ictaluri 93-146.</title>
        <authorList>
            <person name="Williams M.L."/>
            <person name="Gillaspy A.F."/>
            <person name="Dyer D.W."/>
            <person name="Thune R.L."/>
            <person name="Waldbieser G.C."/>
            <person name="Schuster S.C."/>
            <person name="Gipson J."/>
            <person name="Zaitshik J."/>
            <person name="Landry C."/>
            <person name="Lawrence M.L."/>
        </authorList>
    </citation>
    <scope>NUCLEOTIDE SEQUENCE [LARGE SCALE GENOMIC DNA]</scope>
    <source>
        <strain evidence="2">93-146</strain>
    </source>
</reference>
<accession>C5BG32</accession>
<organism evidence="1 2">
    <name type="scientific">Edwardsiella ictaluri (strain 93-146)</name>
    <dbReference type="NCBI Taxonomy" id="634503"/>
    <lineage>
        <taxon>Bacteria</taxon>
        <taxon>Pseudomonadati</taxon>
        <taxon>Pseudomonadota</taxon>
        <taxon>Gammaproteobacteria</taxon>
        <taxon>Enterobacterales</taxon>
        <taxon>Hafniaceae</taxon>
        <taxon>Edwardsiella</taxon>
    </lineage>
</organism>
<dbReference type="KEGG" id="eic:NT01EI_2586"/>
<dbReference type="EMBL" id="CP001600">
    <property type="protein sequence ID" value="ACR69755.1"/>
    <property type="molecule type" value="Genomic_DNA"/>
</dbReference>
<dbReference type="AlphaFoldDB" id="C5BG32"/>
<gene>
    <name evidence="1" type="ordered locus">NT01EI_2586</name>
</gene>
<dbReference type="Proteomes" id="UP000001485">
    <property type="component" value="Chromosome"/>
</dbReference>
<protein>
    <submittedName>
        <fullName evidence="1">Uncharacterized protein</fullName>
    </submittedName>
</protein>
<dbReference type="HOGENOM" id="CLU_3343062_0_0_6"/>
<reference evidence="1 2" key="2">
    <citation type="journal article" date="2012" name="J. Bacteriol.">
        <title>Genome Sequence of Edwardsiella ictaluri 93-146, a Strain Associated with a Natural Channel Catfish Outbreak of Enteric Septicemia of Catfish.</title>
        <authorList>
            <person name="Williams M.L."/>
            <person name="Gillaspy A.F."/>
            <person name="Dyer D.W."/>
            <person name="Thune R.L."/>
            <person name="Waldbieser G.C."/>
            <person name="Schuster S.C."/>
            <person name="Gipson J."/>
            <person name="Zaitshik J."/>
            <person name="Landry C."/>
            <person name="Banes M.M."/>
            <person name="Lawrence M.L."/>
        </authorList>
    </citation>
    <scope>NUCLEOTIDE SEQUENCE [LARGE SCALE GENOMIC DNA]</scope>
    <source>
        <strain evidence="1 2">93-146</strain>
    </source>
</reference>